<comment type="caution">
    <text evidence="1">The sequence shown here is derived from an EMBL/GenBank/DDBJ whole genome shotgun (WGS) entry which is preliminary data.</text>
</comment>
<gene>
    <name evidence="1" type="ORF">KHM83_12930</name>
</gene>
<accession>A0ABS5PU78</accession>
<reference evidence="1 2" key="1">
    <citation type="submission" date="2021-05" db="EMBL/GenBank/DDBJ databases">
        <title>Fusibacter ferrireducens sp. nov., an anaerobic, sulfur- and Fe-reducing bacterium isolated from the mangrove sediment.</title>
        <authorList>
            <person name="Qiu D."/>
        </authorList>
    </citation>
    <scope>NUCLEOTIDE SEQUENCE [LARGE SCALE GENOMIC DNA]</scope>
    <source>
        <strain evidence="1 2">DSM 12116</strain>
    </source>
</reference>
<name>A0ABS5PU78_9FIRM</name>
<proteinExistence type="predicted"/>
<dbReference type="RefSeq" id="WP_213237444.1">
    <property type="nucleotide sequence ID" value="NZ_JAHBCL010000022.1"/>
</dbReference>
<protein>
    <submittedName>
        <fullName evidence="1">Uncharacterized protein</fullName>
    </submittedName>
</protein>
<keyword evidence="2" id="KW-1185">Reference proteome</keyword>
<dbReference type="Proteomes" id="UP000746471">
    <property type="component" value="Unassembled WGS sequence"/>
</dbReference>
<sequence>MYDIRDVVQKAIGLSVRKKEIYEQQCQRVEDPGLQLVIRIIVKQIDKDIEHYQAIIANITNEMAGAIDFGTYDKISSLVNQFSNVMIAPDIQTRHDFMTFVIALEESLYALLIDIQGRMVVNEVVAASVSYYVLSELIEEKGDFVKKLKSL</sequence>
<organism evidence="1 2">
    <name type="scientific">Fusibacter paucivorans</name>
    <dbReference type="NCBI Taxonomy" id="76009"/>
    <lineage>
        <taxon>Bacteria</taxon>
        <taxon>Bacillati</taxon>
        <taxon>Bacillota</taxon>
        <taxon>Clostridia</taxon>
        <taxon>Eubacteriales</taxon>
        <taxon>Eubacteriales Family XII. Incertae Sedis</taxon>
        <taxon>Fusibacter</taxon>
    </lineage>
</organism>
<evidence type="ECO:0000313" key="1">
    <source>
        <dbReference type="EMBL" id="MBS7527582.1"/>
    </source>
</evidence>
<evidence type="ECO:0000313" key="2">
    <source>
        <dbReference type="Proteomes" id="UP000746471"/>
    </source>
</evidence>
<dbReference type="EMBL" id="JAHBCL010000022">
    <property type="protein sequence ID" value="MBS7527582.1"/>
    <property type="molecule type" value="Genomic_DNA"/>
</dbReference>